<sequence>MFLTAAVYDFTFDLEFHRRVPVTGYVVSSAERRRALKLVDRALSKRQYKSAVSLVKQLQGKPYGLRGFGAAKQIIKRRLELDESEVNGMDMLSLQPLVDSILDSVQQCLQISFLEEILSAEKPESSMAEGRHSSRCEEQEHFICAQHEAGHFLVGYLMGVLPKEYQVPSVQALSQNRFAEGKVSFVGFEFLGEIDSVKILGQNADIKKFNKRANKGTISSKTLNQFSCVTLGGLVAELLVAGNSDGHLADILKLWSVLTWFGLPKSEADLHLRWAATNTAFIMSRHCETRLRLAEAMTLAKPIGLCIDTIENCLEGAII</sequence>
<dbReference type="AlphaFoldDB" id="A0A1S3BP83"/>
<proteinExistence type="predicted"/>
<dbReference type="GO" id="GO:0004222">
    <property type="term" value="F:metalloendopeptidase activity"/>
    <property type="evidence" value="ECO:0007669"/>
    <property type="project" value="InterPro"/>
</dbReference>
<accession>A0A1S3BP83</accession>
<dbReference type="KEGG" id="cmo:103492218"/>
<dbReference type="PANTHER" id="PTHR33471">
    <property type="entry name" value="ATP-DEPENDENT ZINC METALLOPROTEASE-RELATED"/>
    <property type="match status" value="1"/>
</dbReference>
<protein>
    <submittedName>
        <fullName evidence="2">Uncharacterized protein LOC103492218 isoform X1</fullName>
    </submittedName>
</protein>
<dbReference type="Gene3D" id="1.20.58.760">
    <property type="entry name" value="Peptidase M41"/>
    <property type="match status" value="1"/>
</dbReference>
<keyword evidence="1" id="KW-1185">Reference proteome</keyword>
<evidence type="ECO:0000313" key="2">
    <source>
        <dbReference type="RefSeq" id="XP_008450723.2"/>
    </source>
</evidence>
<dbReference type="eggNOG" id="ENOG502RXMY">
    <property type="taxonomic scope" value="Eukaryota"/>
</dbReference>
<dbReference type="InParanoid" id="A0A1S3BP83"/>
<dbReference type="Proteomes" id="UP001652600">
    <property type="component" value="Chromosome 2"/>
</dbReference>
<dbReference type="RefSeq" id="XP_008450723.2">
    <property type="nucleotide sequence ID" value="XM_008452501.3"/>
</dbReference>
<name>A0A1S3BP83_CUCME</name>
<dbReference type="GeneID" id="103492218"/>
<dbReference type="SUPFAM" id="SSF140990">
    <property type="entry name" value="FtsH protease domain-like"/>
    <property type="match status" value="1"/>
</dbReference>
<dbReference type="GO" id="GO:0006508">
    <property type="term" value="P:proteolysis"/>
    <property type="evidence" value="ECO:0007669"/>
    <property type="project" value="InterPro"/>
</dbReference>
<dbReference type="GO" id="GO:0005524">
    <property type="term" value="F:ATP binding"/>
    <property type="evidence" value="ECO:0007669"/>
    <property type="project" value="InterPro"/>
</dbReference>
<reference evidence="2" key="2">
    <citation type="submission" date="2025-08" db="UniProtKB">
        <authorList>
            <consortium name="RefSeq"/>
        </authorList>
    </citation>
    <scope>IDENTIFICATION</scope>
    <source>
        <tissue evidence="2">Stem</tissue>
    </source>
</reference>
<dbReference type="PANTHER" id="PTHR33471:SF4">
    <property type="entry name" value="T22H22.11 PROTEIN"/>
    <property type="match status" value="1"/>
</dbReference>
<reference evidence="1" key="1">
    <citation type="submission" date="2025-05" db="UniProtKB">
        <authorList>
            <consortium name="RefSeq"/>
        </authorList>
    </citation>
    <scope>NUCLEOTIDE SEQUENCE [LARGE SCALE GENOMIC DNA]</scope>
</reference>
<evidence type="ECO:0000313" key="1">
    <source>
        <dbReference type="Proteomes" id="UP001652600"/>
    </source>
</evidence>
<organism evidence="1 2">
    <name type="scientific">Cucumis melo</name>
    <name type="common">Muskmelon</name>
    <dbReference type="NCBI Taxonomy" id="3656"/>
    <lineage>
        <taxon>Eukaryota</taxon>
        <taxon>Viridiplantae</taxon>
        <taxon>Streptophyta</taxon>
        <taxon>Embryophyta</taxon>
        <taxon>Tracheophyta</taxon>
        <taxon>Spermatophyta</taxon>
        <taxon>Magnoliopsida</taxon>
        <taxon>eudicotyledons</taxon>
        <taxon>Gunneridae</taxon>
        <taxon>Pentapetalae</taxon>
        <taxon>rosids</taxon>
        <taxon>fabids</taxon>
        <taxon>Cucurbitales</taxon>
        <taxon>Cucurbitaceae</taxon>
        <taxon>Benincaseae</taxon>
        <taxon>Cucumis</taxon>
    </lineage>
</organism>
<dbReference type="InterPro" id="IPR037219">
    <property type="entry name" value="Peptidase_M41-like"/>
</dbReference>
<gene>
    <name evidence="2" type="primary">LOC103492218</name>
</gene>
<dbReference type="GO" id="GO:0004176">
    <property type="term" value="F:ATP-dependent peptidase activity"/>
    <property type="evidence" value="ECO:0007669"/>
    <property type="project" value="InterPro"/>
</dbReference>